<organism evidence="8 9">
    <name type="scientific">Malonomonas rubra DSM 5091</name>
    <dbReference type="NCBI Taxonomy" id="1122189"/>
    <lineage>
        <taxon>Bacteria</taxon>
        <taxon>Pseudomonadati</taxon>
        <taxon>Thermodesulfobacteriota</taxon>
        <taxon>Desulfuromonadia</taxon>
        <taxon>Desulfuromonadales</taxon>
        <taxon>Geopsychrobacteraceae</taxon>
        <taxon>Malonomonas</taxon>
    </lineage>
</organism>
<dbReference type="Gene3D" id="1.10.520.20">
    <property type="entry name" value="N-terminal domain of the delta subunit of the F1F0-ATP synthase"/>
    <property type="match status" value="1"/>
</dbReference>
<keyword evidence="6 7" id="KW-0066">ATP synthesis</keyword>
<comment type="function">
    <text evidence="7">This protein is part of the stalk that links CF(0) to CF(1). It either transmits conformational changes from CF(0) to CF(1) or is implicated in proton conduction.</text>
</comment>
<evidence type="ECO:0000256" key="3">
    <source>
        <dbReference type="ARBA" id="ARBA00022781"/>
    </source>
</evidence>
<evidence type="ECO:0000256" key="6">
    <source>
        <dbReference type="ARBA" id="ARBA00023310"/>
    </source>
</evidence>
<evidence type="ECO:0000256" key="1">
    <source>
        <dbReference type="ARBA" id="ARBA00004370"/>
    </source>
</evidence>
<keyword evidence="3 7" id="KW-0375">Hydrogen ion transport</keyword>
<comment type="function">
    <text evidence="7">F(1)F(0) ATP synthase produces ATP from ADP in the presence of a proton or sodium gradient. F-type ATPases consist of two structural domains, F(1) containing the extramembraneous catalytic core and F(0) containing the membrane proton channel, linked together by a central stalk and a peripheral stalk. During catalysis, ATP synthesis in the catalytic domain of F(1) is coupled via a rotary mechanism of the central stalk subunits to proton translocation.</text>
</comment>
<keyword evidence="2 7" id="KW-0813">Transport</keyword>
<evidence type="ECO:0000313" key="8">
    <source>
        <dbReference type="EMBL" id="SHJ50664.1"/>
    </source>
</evidence>
<evidence type="ECO:0000256" key="5">
    <source>
        <dbReference type="ARBA" id="ARBA00023136"/>
    </source>
</evidence>
<proteinExistence type="inferred from homology"/>
<dbReference type="Proteomes" id="UP000184171">
    <property type="component" value="Unassembled WGS sequence"/>
</dbReference>
<keyword evidence="7" id="KW-0139">CF(1)</keyword>
<dbReference type="OrthoDB" id="9802471at2"/>
<name>A0A1M6JVD4_MALRU</name>
<accession>A0A1M6JVD4</accession>
<evidence type="ECO:0000256" key="2">
    <source>
        <dbReference type="ARBA" id="ARBA00022448"/>
    </source>
</evidence>
<evidence type="ECO:0000256" key="7">
    <source>
        <dbReference type="HAMAP-Rule" id="MF_01416"/>
    </source>
</evidence>
<dbReference type="SUPFAM" id="SSF47928">
    <property type="entry name" value="N-terminal domain of the delta subunit of the F1F0-ATP synthase"/>
    <property type="match status" value="1"/>
</dbReference>
<keyword evidence="9" id="KW-1185">Reference proteome</keyword>
<dbReference type="EMBL" id="FQZT01000009">
    <property type="protein sequence ID" value="SHJ50664.1"/>
    <property type="molecule type" value="Genomic_DNA"/>
</dbReference>
<dbReference type="STRING" id="1122189.SAMN02745165_02531"/>
<dbReference type="Pfam" id="PF00213">
    <property type="entry name" value="OSCP"/>
    <property type="match status" value="1"/>
</dbReference>
<dbReference type="PRINTS" id="PR00125">
    <property type="entry name" value="ATPASEDELTA"/>
</dbReference>
<dbReference type="GO" id="GO:0045259">
    <property type="term" value="C:proton-transporting ATP synthase complex"/>
    <property type="evidence" value="ECO:0007669"/>
    <property type="project" value="UniProtKB-KW"/>
</dbReference>
<dbReference type="GO" id="GO:0046933">
    <property type="term" value="F:proton-transporting ATP synthase activity, rotational mechanism"/>
    <property type="evidence" value="ECO:0007669"/>
    <property type="project" value="UniProtKB-UniRule"/>
</dbReference>
<keyword evidence="4 7" id="KW-0406">Ion transport</keyword>
<keyword evidence="7" id="KW-1003">Cell membrane</keyword>
<dbReference type="InterPro" id="IPR000711">
    <property type="entry name" value="ATPase_OSCP/dsu"/>
</dbReference>
<dbReference type="HAMAP" id="MF_01416">
    <property type="entry name" value="ATP_synth_delta_bact"/>
    <property type="match status" value="1"/>
</dbReference>
<gene>
    <name evidence="7" type="primary">atpH</name>
    <name evidence="8" type="ORF">SAMN02745165_02531</name>
</gene>
<comment type="similarity">
    <text evidence="7">Belongs to the ATPase delta chain family.</text>
</comment>
<keyword evidence="5 7" id="KW-0472">Membrane</keyword>
<protein>
    <recommendedName>
        <fullName evidence="7">ATP synthase subunit delta</fullName>
    </recommendedName>
    <alternativeName>
        <fullName evidence="7">ATP synthase F(1) sector subunit delta</fullName>
    </alternativeName>
    <alternativeName>
        <fullName evidence="7">F-type ATPase subunit delta</fullName>
        <shortName evidence="7">F-ATPase subunit delta</shortName>
    </alternativeName>
</protein>
<evidence type="ECO:0000313" key="9">
    <source>
        <dbReference type="Proteomes" id="UP000184171"/>
    </source>
</evidence>
<dbReference type="NCBIfam" id="TIGR01145">
    <property type="entry name" value="ATP_synt_delta"/>
    <property type="match status" value="1"/>
</dbReference>
<sequence length="180" mass="19835">MSSSAIGIRYAKALLNIASEQKKVEPYAEELANVASVLKSEDLLRLLLDSPTFPLEKKTAIMNDLCELLKLSEGMKTFLSLLLEKDRIGYVPQIEQSYRKFADEQSGVVRATITSANKLTKARSEALKKSLEQQTGKKIVLSLETDKSLIGGLKAEMGGRLFDGSVKTQLKRIEDTLAKG</sequence>
<dbReference type="GO" id="GO:0005886">
    <property type="term" value="C:plasma membrane"/>
    <property type="evidence" value="ECO:0007669"/>
    <property type="project" value="UniProtKB-SubCell"/>
</dbReference>
<dbReference type="AlphaFoldDB" id="A0A1M6JVD4"/>
<comment type="subcellular location">
    <subcellularLocation>
        <location evidence="7">Cell membrane</location>
        <topology evidence="7">Peripheral membrane protein</topology>
    </subcellularLocation>
    <subcellularLocation>
        <location evidence="1">Membrane</location>
    </subcellularLocation>
</comment>
<dbReference type="PANTHER" id="PTHR11910">
    <property type="entry name" value="ATP SYNTHASE DELTA CHAIN"/>
    <property type="match status" value="1"/>
</dbReference>
<reference evidence="8 9" key="1">
    <citation type="submission" date="2016-11" db="EMBL/GenBank/DDBJ databases">
        <authorList>
            <person name="Jaros S."/>
            <person name="Januszkiewicz K."/>
            <person name="Wedrychowicz H."/>
        </authorList>
    </citation>
    <scope>NUCLEOTIDE SEQUENCE [LARGE SCALE GENOMIC DNA]</scope>
    <source>
        <strain evidence="8 9">DSM 5091</strain>
    </source>
</reference>
<dbReference type="RefSeq" id="WP_072909100.1">
    <property type="nucleotide sequence ID" value="NZ_FQZT01000009.1"/>
</dbReference>
<dbReference type="NCBIfam" id="NF004402">
    <property type="entry name" value="PRK05758.2-2"/>
    <property type="match status" value="1"/>
</dbReference>
<evidence type="ECO:0000256" key="4">
    <source>
        <dbReference type="ARBA" id="ARBA00023065"/>
    </source>
</evidence>
<dbReference type="InterPro" id="IPR026015">
    <property type="entry name" value="ATP_synth_OSCP/delta_N_sf"/>
</dbReference>